<dbReference type="RefSeq" id="WP_067663306.1">
    <property type="nucleotide sequence ID" value="NZ_FQXG01000003.1"/>
</dbReference>
<comment type="subcellular location">
    <subcellularLocation>
        <location evidence="1">Bacterial flagellum basal body</location>
    </subcellularLocation>
</comment>
<sequence>MSIEASLADLQVSMDRMSAQAGIPAQPPANQVVSASMADSFAKAMNEANQSAIVASQTKQALLRGDPNVTMAETLRAQTQASLSFDLIMEVRNKLQQAYQTISSQ</sequence>
<dbReference type="STRING" id="299255.SAMN02745129_2111"/>
<evidence type="ECO:0000256" key="1">
    <source>
        <dbReference type="ARBA" id="ARBA00004117"/>
    </source>
</evidence>
<evidence type="ECO:0000256" key="2">
    <source>
        <dbReference type="ARBA" id="ARBA00009272"/>
    </source>
</evidence>
<keyword evidence="6" id="KW-1185">Reference proteome</keyword>
<dbReference type="GO" id="GO:0009425">
    <property type="term" value="C:bacterial-type flagellum basal body"/>
    <property type="evidence" value="ECO:0007669"/>
    <property type="project" value="UniProtKB-SubCell"/>
</dbReference>
<dbReference type="InterPro" id="IPR001624">
    <property type="entry name" value="FliE"/>
</dbReference>
<dbReference type="AlphaFoldDB" id="A0A1M5TEM7"/>
<dbReference type="EMBL" id="FQXG01000003">
    <property type="protein sequence ID" value="SHH49168.1"/>
    <property type="molecule type" value="Genomic_DNA"/>
</dbReference>
<name>A0A1M5TEM7_9GAMM</name>
<dbReference type="PANTHER" id="PTHR34653:SF1">
    <property type="entry name" value="FLAGELLAR HOOK-BASAL BODY COMPLEX PROTEIN FLIE"/>
    <property type="match status" value="1"/>
</dbReference>
<dbReference type="PANTHER" id="PTHR34653">
    <property type="match status" value="1"/>
</dbReference>
<evidence type="ECO:0000256" key="3">
    <source>
        <dbReference type="ARBA" id="ARBA00018024"/>
    </source>
</evidence>
<gene>
    <name evidence="5" type="ORF">SAMN02745129_2111</name>
</gene>
<evidence type="ECO:0000313" key="5">
    <source>
        <dbReference type="EMBL" id="SHH49168.1"/>
    </source>
</evidence>
<dbReference type="OrthoDB" id="8909229at2"/>
<dbReference type="GO" id="GO:0005198">
    <property type="term" value="F:structural molecule activity"/>
    <property type="evidence" value="ECO:0007669"/>
    <property type="project" value="InterPro"/>
</dbReference>
<protein>
    <recommendedName>
        <fullName evidence="3">Flagellar hook-basal body complex protein FliE</fullName>
    </recommendedName>
</protein>
<dbReference type="Pfam" id="PF02049">
    <property type="entry name" value="FliE"/>
    <property type="match status" value="1"/>
</dbReference>
<evidence type="ECO:0000313" key="6">
    <source>
        <dbReference type="Proteomes" id="UP000184268"/>
    </source>
</evidence>
<keyword evidence="5" id="KW-0966">Cell projection</keyword>
<keyword evidence="5" id="KW-0282">Flagellum</keyword>
<evidence type="ECO:0000256" key="4">
    <source>
        <dbReference type="ARBA" id="ARBA00023143"/>
    </source>
</evidence>
<dbReference type="Proteomes" id="UP000184268">
    <property type="component" value="Unassembled WGS sequence"/>
</dbReference>
<keyword evidence="5" id="KW-0969">Cilium</keyword>
<reference evidence="5 6" key="1">
    <citation type="submission" date="2016-11" db="EMBL/GenBank/DDBJ databases">
        <authorList>
            <person name="Jaros S."/>
            <person name="Januszkiewicz K."/>
            <person name="Wedrychowicz H."/>
        </authorList>
    </citation>
    <scope>NUCLEOTIDE SEQUENCE [LARGE SCALE GENOMIC DNA]</scope>
    <source>
        <strain evidence="5 6">DSM 16917</strain>
    </source>
</reference>
<dbReference type="GO" id="GO:0071973">
    <property type="term" value="P:bacterial-type flagellum-dependent cell motility"/>
    <property type="evidence" value="ECO:0007669"/>
    <property type="project" value="InterPro"/>
</dbReference>
<proteinExistence type="inferred from homology"/>
<accession>A0A1M5TEM7</accession>
<organism evidence="5 6">
    <name type="scientific">Ferrimonas marina</name>
    <dbReference type="NCBI Taxonomy" id="299255"/>
    <lineage>
        <taxon>Bacteria</taxon>
        <taxon>Pseudomonadati</taxon>
        <taxon>Pseudomonadota</taxon>
        <taxon>Gammaproteobacteria</taxon>
        <taxon>Alteromonadales</taxon>
        <taxon>Ferrimonadaceae</taxon>
        <taxon>Ferrimonas</taxon>
    </lineage>
</organism>
<dbReference type="GO" id="GO:0003774">
    <property type="term" value="F:cytoskeletal motor activity"/>
    <property type="evidence" value="ECO:0007669"/>
    <property type="project" value="InterPro"/>
</dbReference>
<keyword evidence="4" id="KW-0975">Bacterial flagellum</keyword>
<comment type="similarity">
    <text evidence="2">Belongs to the FliE family.</text>
</comment>